<evidence type="ECO:0000313" key="3">
    <source>
        <dbReference type="Proteomes" id="UP001524502"/>
    </source>
</evidence>
<dbReference type="EMBL" id="JANFXK010000019">
    <property type="protein sequence ID" value="MCQ4637997.1"/>
    <property type="molecule type" value="Genomic_DNA"/>
</dbReference>
<reference evidence="2 3" key="1">
    <citation type="submission" date="2022-06" db="EMBL/GenBank/DDBJ databases">
        <title>Isolation of gut microbiota from human fecal samples.</title>
        <authorList>
            <person name="Pamer E.G."/>
            <person name="Barat B."/>
            <person name="Waligurski E."/>
            <person name="Medina S."/>
            <person name="Paddock L."/>
            <person name="Mostad J."/>
        </authorList>
    </citation>
    <scope>NUCLEOTIDE SEQUENCE [LARGE SCALE GENOMIC DNA]</scope>
    <source>
        <strain evidence="2 3">SL.3.17</strain>
    </source>
</reference>
<feature type="compositionally biased region" description="Basic and acidic residues" evidence="1">
    <location>
        <begin position="40"/>
        <end position="55"/>
    </location>
</feature>
<sequence>MRSREEILREMEKVNKAKKAAVHKQLHCVNRLNELKNELKEAEEHETKNYSRRESGVPSHH</sequence>
<comment type="caution">
    <text evidence="2">The sequence shown here is derived from an EMBL/GenBank/DDBJ whole genome shotgun (WGS) entry which is preliminary data.</text>
</comment>
<keyword evidence="3" id="KW-1185">Reference proteome</keyword>
<evidence type="ECO:0000256" key="1">
    <source>
        <dbReference type="SAM" id="MobiDB-lite"/>
    </source>
</evidence>
<feature type="region of interest" description="Disordered" evidence="1">
    <location>
        <begin position="40"/>
        <end position="61"/>
    </location>
</feature>
<evidence type="ECO:0000313" key="2">
    <source>
        <dbReference type="EMBL" id="MCQ4637997.1"/>
    </source>
</evidence>
<proteinExistence type="predicted"/>
<accession>A0ABT1RS45</accession>
<protein>
    <submittedName>
        <fullName evidence="2">Uncharacterized protein</fullName>
    </submittedName>
</protein>
<dbReference type="RefSeq" id="WP_256133189.1">
    <property type="nucleotide sequence ID" value="NZ_JANFXK010000019.1"/>
</dbReference>
<organism evidence="2 3">
    <name type="scientific">Anaerovorax odorimutans</name>
    <dbReference type="NCBI Taxonomy" id="109327"/>
    <lineage>
        <taxon>Bacteria</taxon>
        <taxon>Bacillati</taxon>
        <taxon>Bacillota</taxon>
        <taxon>Clostridia</taxon>
        <taxon>Peptostreptococcales</taxon>
        <taxon>Anaerovoracaceae</taxon>
        <taxon>Anaerovorax</taxon>
    </lineage>
</organism>
<name>A0ABT1RS45_9FIRM</name>
<gene>
    <name evidence="2" type="ORF">NE619_14770</name>
</gene>
<dbReference type="Proteomes" id="UP001524502">
    <property type="component" value="Unassembled WGS sequence"/>
</dbReference>